<name>A0A0J7IFC2_9FLAO</name>
<organism evidence="2 3">
    <name type="scientific">Chryseobacterium angstadtii</name>
    <dbReference type="NCBI Taxonomy" id="558151"/>
    <lineage>
        <taxon>Bacteria</taxon>
        <taxon>Pseudomonadati</taxon>
        <taxon>Bacteroidota</taxon>
        <taxon>Flavobacteriia</taxon>
        <taxon>Flavobacteriales</taxon>
        <taxon>Weeksellaceae</taxon>
        <taxon>Chryseobacterium group</taxon>
        <taxon>Chryseobacterium</taxon>
    </lineage>
</organism>
<gene>
    <name evidence="2" type="ORF">ACM46_10215</name>
</gene>
<evidence type="ECO:0000313" key="2">
    <source>
        <dbReference type="EMBL" id="KMQ64616.1"/>
    </source>
</evidence>
<sequence length="296" mass="34927">MKIVQSFWSKPSYKKKNASPHDRNNGGWNDKKYNYFSWTLSCLQFRKFYDQVELVTDEIGYDILINKLKLPYTKVDVSLDTLNDYHERLWALGKIYAFSIQDEPFLHADGDVFVFNKLDDSFGNSPVLVQNVEFGFQSYTDFYNDMKAHFTYIPEEMKHYYNTFNRIDGVNNGIVGGNDIPFFKRYTRKAFEFIDKNVDHLSKIDVGFFNIIYEQALLHSIANKENTDIRYYLENVNRQFDGICDVLGSSKERSYLHALGVFKSEDIRAQQVEDLVRKEYPEYYNNIIGLLKTYQI</sequence>
<evidence type="ECO:0000259" key="1">
    <source>
        <dbReference type="Pfam" id="PF20508"/>
    </source>
</evidence>
<dbReference type="RefSeq" id="WP_048506543.1">
    <property type="nucleotide sequence ID" value="NZ_LFND01000003.1"/>
</dbReference>
<reference evidence="2 3" key="1">
    <citation type="journal article" date="2013" name="Int. J. Syst. Evol. Microbiol.">
        <title>Chryseobacterium angstadtii sp. nov., isolated from a newt tank.</title>
        <authorList>
            <person name="Kirk K.E."/>
            <person name="Hoffman J.A."/>
            <person name="Smith K.A."/>
            <person name="Strahan B.L."/>
            <person name="Failor K.C."/>
            <person name="Krebs J.E."/>
            <person name="Gale A.N."/>
            <person name="Do T.D."/>
            <person name="Sontag T.C."/>
            <person name="Batties A.M."/>
            <person name="Mistiszyn K."/>
            <person name="Newman J.D."/>
        </authorList>
    </citation>
    <scope>NUCLEOTIDE SEQUENCE [LARGE SCALE GENOMIC DNA]</scope>
    <source>
        <strain evidence="2 3">KM</strain>
    </source>
</reference>
<feature type="domain" description="DUF6734" evidence="1">
    <location>
        <begin position="1"/>
        <end position="288"/>
    </location>
</feature>
<protein>
    <recommendedName>
        <fullName evidence="1">DUF6734 domain-containing protein</fullName>
    </recommendedName>
</protein>
<keyword evidence="3" id="KW-1185">Reference proteome</keyword>
<dbReference type="InterPro" id="IPR046621">
    <property type="entry name" value="DUF6734"/>
</dbReference>
<dbReference type="OrthoDB" id="771064at2"/>
<dbReference type="Proteomes" id="UP000036261">
    <property type="component" value="Unassembled WGS sequence"/>
</dbReference>
<dbReference type="Pfam" id="PF20508">
    <property type="entry name" value="DUF6734"/>
    <property type="match status" value="1"/>
</dbReference>
<dbReference type="EMBL" id="LFND01000003">
    <property type="protein sequence ID" value="KMQ64616.1"/>
    <property type="molecule type" value="Genomic_DNA"/>
</dbReference>
<accession>A0A0J7IFC2</accession>
<comment type="caution">
    <text evidence="2">The sequence shown here is derived from an EMBL/GenBank/DDBJ whole genome shotgun (WGS) entry which is preliminary data.</text>
</comment>
<dbReference type="STRING" id="558151.ACM46_10215"/>
<evidence type="ECO:0000313" key="3">
    <source>
        <dbReference type="Proteomes" id="UP000036261"/>
    </source>
</evidence>
<dbReference type="AlphaFoldDB" id="A0A0J7IFC2"/>
<dbReference type="PATRIC" id="fig|558151.6.peg.2155"/>
<proteinExistence type="predicted"/>